<dbReference type="InterPro" id="IPR057369">
    <property type="entry name" value="VG15"/>
</dbReference>
<evidence type="ECO:0000313" key="1">
    <source>
        <dbReference type="EMBL" id="QMU97836.1"/>
    </source>
</evidence>
<dbReference type="EMBL" id="CP043732">
    <property type="protein sequence ID" value="QMU97836.1"/>
    <property type="molecule type" value="Genomic_DNA"/>
</dbReference>
<gene>
    <name evidence="1" type="ORF">FVO59_11940</name>
</gene>
<dbReference type="Proteomes" id="UP000515708">
    <property type="component" value="Chromosome"/>
</dbReference>
<dbReference type="Pfam" id="PF25310">
    <property type="entry name" value="VG15"/>
    <property type="match status" value="1"/>
</dbReference>
<dbReference type="AlphaFoldDB" id="A0A7D7W9Y0"/>
<sequence>MVTPLESKAQLTLLADDSEDTARWMLRRSSGQWESRRLQLLDTVPEVVAYYSEGSAALATDLYDDERSKVKGSRFAASPVILDRTVRIRRGAAWASEPLSVDDDAAAAARLAQLVRSEMSRPYRDTIITNRKQDPVCIGWKRIARGPASCKFCRMLADRGAVYKEATATFAAHDDCLCTAAPVFKGGDVGPEANTAQYVASKRRRTAKEKAFLRDYLEGNYPD</sequence>
<reference evidence="1 2" key="1">
    <citation type="journal article" date="2020" name="Front. Microbiol.">
        <title>Design of Bacterial Strain-Specific qPCR Assays Using NGS Data and Publicly Available Resources and Its Application to Track Biocontrol Strains.</title>
        <authorList>
            <person name="Hernandez I."/>
            <person name="Sant C."/>
            <person name="Martinez R."/>
            <person name="Fernandez C."/>
        </authorList>
    </citation>
    <scope>NUCLEOTIDE SEQUENCE [LARGE SCALE GENOMIC DNA]</scope>
    <source>
        <strain evidence="1 2">B24</strain>
    </source>
</reference>
<proteinExistence type="predicted"/>
<evidence type="ECO:0000313" key="2">
    <source>
        <dbReference type="Proteomes" id="UP000515708"/>
    </source>
</evidence>
<accession>A0A7D7W9Y0</accession>
<protein>
    <submittedName>
        <fullName evidence="1">Uncharacterized protein</fullName>
    </submittedName>
</protein>
<dbReference type="RefSeq" id="WP_182252843.1">
    <property type="nucleotide sequence ID" value="NZ_CP043732.1"/>
</dbReference>
<name>A0A7D7W9Y0_9MICO</name>
<organism evidence="1 2">
    <name type="scientific">Microbacterium esteraromaticum</name>
    <dbReference type="NCBI Taxonomy" id="57043"/>
    <lineage>
        <taxon>Bacteria</taxon>
        <taxon>Bacillati</taxon>
        <taxon>Actinomycetota</taxon>
        <taxon>Actinomycetes</taxon>
        <taxon>Micrococcales</taxon>
        <taxon>Microbacteriaceae</taxon>
        <taxon>Microbacterium</taxon>
    </lineage>
</organism>